<evidence type="ECO:0000256" key="12">
    <source>
        <dbReference type="ARBA" id="ARBA00022840"/>
    </source>
</evidence>
<dbReference type="GO" id="GO:0006434">
    <property type="term" value="P:seryl-tRNA aminoacylation"/>
    <property type="evidence" value="ECO:0007669"/>
    <property type="project" value="InterPro"/>
</dbReference>
<keyword evidence="9" id="KW-0547">Nucleotide-binding</keyword>
<reference evidence="24 25" key="1">
    <citation type="submission" date="2014-07" db="EMBL/GenBank/DDBJ databases">
        <title>Genomic and transcriptomic analysis on Apis cerana provide comprehensive insights into honey bee biology.</title>
        <authorList>
            <person name="Diao Q."/>
            <person name="Sun L."/>
            <person name="Zheng H."/>
            <person name="Zheng H."/>
            <person name="Xu S."/>
            <person name="Wang S."/>
            <person name="Zeng Z."/>
            <person name="Hu F."/>
            <person name="Su S."/>
            <person name="Wu J."/>
        </authorList>
    </citation>
    <scope>NUCLEOTIDE SEQUENCE [LARGE SCALE GENOMIC DNA]</scope>
    <source>
        <tissue evidence="24">Pupae without intestine</tissue>
    </source>
</reference>
<feature type="coiled-coil region" evidence="21">
    <location>
        <begin position="224"/>
        <end position="289"/>
    </location>
</feature>
<feature type="domain" description="Aminoacyl-transfer RNA synthetases class-II family profile" evidence="23">
    <location>
        <begin position="217"/>
        <end position="600"/>
    </location>
</feature>
<evidence type="ECO:0000256" key="7">
    <source>
        <dbReference type="ARBA" id="ARBA00022598"/>
    </source>
</evidence>
<keyword evidence="12" id="KW-0067">ATP-binding</keyword>
<dbReference type="EC" id="6.1.1.11" evidence="4"/>
<evidence type="ECO:0000256" key="11">
    <source>
        <dbReference type="ARBA" id="ARBA00022833"/>
    </source>
</evidence>
<keyword evidence="21" id="KW-0175">Coiled coil</keyword>
<dbReference type="PANTHER" id="PTHR11778">
    <property type="entry name" value="SERYL-TRNA SYNTHETASE"/>
    <property type="match status" value="1"/>
</dbReference>
<evidence type="ECO:0000256" key="4">
    <source>
        <dbReference type="ARBA" id="ARBA00012840"/>
    </source>
</evidence>
<evidence type="ECO:0000256" key="2">
    <source>
        <dbReference type="ARBA" id="ARBA00004496"/>
    </source>
</evidence>
<dbReference type="SUPFAM" id="SSF57667">
    <property type="entry name" value="beta-beta-alpha zinc fingers"/>
    <property type="match status" value="1"/>
</dbReference>
<evidence type="ECO:0000256" key="3">
    <source>
        <dbReference type="ARBA" id="ARBA00010728"/>
    </source>
</evidence>
<evidence type="ECO:0000256" key="21">
    <source>
        <dbReference type="SAM" id="Coils"/>
    </source>
</evidence>
<feature type="domain" description="C2H2-type" evidence="22">
    <location>
        <begin position="58"/>
        <end position="87"/>
    </location>
</feature>
<evidence type="ECO:0000259" key="23">
    <source>
        <dbReference type="PROSITE" id="PS50862"/>
    </source>
</evidence>
<dbReference type="SUPFAM" id="SSF55681">
    <property type="entry name" value="Class II aaRS and biotin synthetases"/>
    <property type="match status" value="1"/>
</dbReference>
<dbReference type="InterPro" id="IPR045864">
    <property type="entry name" value="aa-tRNA-synth_II/BPL/LPL"/>
</dbReference>
<evidence type="ECO:0000256" key="10">
    <source>
        <dbReference type="ARBA" id="ARBA00022771"/>
    </source>
</evidence>
<comment type="function">
    <text evidence="17">Involved in pre-60S ribosomal particles maturation by promoting the nuclear export of the 60S ribosome.</text>
</comment>
<dbReference type="GO" id="GO:0005634">
    <property type="term" value="C:nucleus"/>
    <property type="evidence" value="ECO:0007669"/>
    <property type="project" value="UniProtKB-SubCell"/>
</dbReference>
<evidence type="ECO:0000256" key="8">
    <source>
        <dbReference type="ARBA" id="ARBA00022723"/>
    </source>
</evidence>
<dbReference type="InterPro" id="IPR022755">
    <property type="entry name" value="Znf_C2H2_jaz"/>
</dbReference>
<proteinExistence type="inferred from homology"/>
<evidence type="ECO:0000256" key="5">
    <source>
        <dbReference type="ARBA" id="ARBA00022490"/>
    </source>
</evidence>
<dbReference type="GO" id="GO:0005737">
    <property type="term" value="C:cytoplasm"/>
    <property type="evidence" value="ECO:0007669"/>
    <property type="project" value="UniProtKB-SubCell"/>
</dbReference>
<dbReference type="Gene3D" id="3.30.160.60">
    <property type="entry name" value="Classic Zinc Finger"/>
    <property type="match status" value="1"/>
</dbReference>
<dbReference type="AlphaFoldDB" id="A0A2A3EH23"/>
<keyword evidence="6" id="KW-0690">Ribosome biogenesis</keyword>
<evidence type="ECO:0000256" key="15">
    <source>
        <dbReference type="ARBA" id="ARBA00031113"/>
    </source>
</evidence>
<keyword evidence="8" id="KW-0479">Metal-binding</keyword>
<dbReference type="InterPro" id="IPR003604">
    <property type="entry name" value="Matrin/U1-like-C_Znf_C2H2"/>
</dbReference>
<keyword evidence="13" id="KW-0030">Aminoacyl-tRNA synthetase</keyword>
<evidence type="ECO:0000256" key="18">
    <source>
        <dbReference type="ARBA" id="ARBA00065398"/>
    </source>
</evidence>
<name>A0A2A3EH23_APICC</name>
<dbReference type="PROSITE" id="PS00028">
    <property type="entry name" value="ZINC_FINGER_C2H2_1"/>
    <property type="match status" value="1"/>
</dbReference>
<evidence type="ECO:0000256" key="14">
    <source>
        <dbReference type="ARBA" id="ARBA00023242"/>
    </source>
</evidence>
<dbReference type="InterPro" id="IPR010978">
    <property type="entry name" value="tRNA-bd_arm"/>
</dbReference>
<evidence type="ECO:0000313" key="25">
    <source>
        <dbReference type="Proteomes" id="UP000242457"/>
    </source>
</evidence>
<evidence type="ECO:0000256" key="1">
    <source>
        <dbReference type="ARBA" id="ARBA00004123"/>
    </source>
</evidence>
<dbReference type="GO" id="GO:0004828">
    <property type="term" value="F:serine-tRNA ligase activity"/>
    <property type="evidence" value="ECO:0007669"/>
    <property type="project" value="UniProtKB-EC"/>
</dbReference>
<keyword evidence="10 20" id="KW-0863">Zinc-finger</keyword>
<keyword evidence="25" id="KW-1185">Reference proteome</keyword>
<dbReference type="STRING" id="94128.A0A2A3EH23"/>
<dbReference type="InterPro" id="IPR036236">
    <property type="entry name" value="Znf_C2H2_sf"/>
</dbReference>
<dbReference type="InterPro" id="IPR002317">
    <property type="entry name" value="Ser-tRNA-ligase_type_1"/>
</dbReference>
<keyword evidence="14" id="KW-0539">Nucleus</keyword>
<dbReference type="GO" id="GO:0005524">
    <property type="term" value="F:ATP binding"/>
    <property type="evidence" value="ECO:0007669"/>
    <property type="project" value="UniProtKB-KW"/>
</dbReference>
<evidence type="ECO:0000256" key="9">
    <source>
        <dbReference type="ARBA" id="ARBA00022741"/>
    </source>
</evidence>
<evidence type="ECO:0000259" key="22">
    <source>
        <dbReference type="PROSITE" id="PS50157"/>
    </source>
</evidence>
<dbReference type="InterPro" id="IPR013087">
    <property type="entry name" value="Znf_C2H2_type"/>
</dbReference>
<dbReference type="Pfam" id="PF12171">
    <property type="entry name" value="zf-C2H2_jaz"/>
    <property type="match status" value="1"/>
</dbReference>
<dbReference type="PROSITE" id="PS50862">
    <property type="entry name" value="AA_TRNA_LIGASE_II"/>
    <property type="match status" value="1"/>
</dbReference>
<accession>A0A2A3EH23</accession>
<dbReference type="GO" id="GO:0008270">
    <property type="term" value="F:zinc ion binding"/>
    <property type="evidence" value="ECO:0007669"/>
    <property type="project" value="UniProtKB-KW"/>
</dbReference>
<dbReference type="Proteomes" id="UP000242457">
    <property type="component" value="Unassembled WGS sequence"/>
</dbReference>
<dbReference type="Pfam" id="PF00587">
    <property type="entry name" value="tRNA-synt_2b"/>
    <property type="match status" value="1"/>
</dbReference>
<protein>
    <recommendedName>
        <fullName evidence="19">Zinc finger protein 593 homolog</fullName>
        <ecNumber evidence="4">6.1.1.11</ecNumber>
    </recommendedName>
    <alternativeName>
        <fullName evidence="15">Seryl-tRNA synthetase</fullName>
    </alternativeName>
</protein>
<comment type="subunit">
    <text evidence="18">Associates with pre-60S ribosomal particles; released from the pre-60S particle very early in the cytoplasm.</text>
</comment>
<dbReference type="FunFam" id="3.30.160.60:FF:000299">
    <property type="entry name" value="Zinc finger protein 593"/>
    <property type="match status" value="1"/>
</dbReference>
<dbReference type="SMART" id="SM00451">
    <property type="entry name" value="ZnF_U1"/>
    <property type="match status" value="1"/>
</dbReference>
<organism evidence="24 25">
    <name type="scientific">Apis cerana cerana</name>
    <name type="common">Oriental honeybee</name>
    <dbReference type="NCBI Taxonomy" id="94128"/>
    <lineage>
        <taxon>Eukaryota</taxon>
        <taxon>Metazoa</taxon>
        <taxon>Ecdysozoa</taxon>
        <taxon>Arthropoda</taxon>
        <taxon>Hexapoda</taxon>
        <taxon>Insecta</taxon>
        <taxon>Pterygota</taxon>
        <taxon>Neoptera</taxon>
        <taxon>Endopterygota</taxon>
        <taxon>Hymenoptera</taxon>
        <taxon>Apocrita</taxon>
        <taxon>Aculeata</taxon>
        <taxon>Apoidea</taxon>
        <taxon>Anthophila</taxon>
        <taxon>Apidae</taxon>
        <taxon>Apis</taxon>
    </lineage>
</organism>
<dbReference type="EMBL" id="KZ288260">
    <property type="protein sequence ID" value="PBC30456.1"/>
    <property type="molecule type" value="Genomic_DNA"/>
</dbReference>
<keyword evidence="5" id="KW-0963">Cytoplasm</keyword>
<dbReference type="GO" id="GO:0003676">
    <property type="term" value="F:nucleic acid binding"/>
    <property type="evidence" value="ECO:0007669"/>
    <property type="project" value="InterPro"/>
</dbReference>
<evidence type="ECO:0000256" key="20">
    <source>
        <dbReference type="PROSITE-ProRule" id="PRU00042"/>
    </source>
</evidence>
<dbReference type="Gene3D" id="3.30.930.10">
    <property type="entry name" value="Bira Bifunctional Protein, Domain 2"/>
    <property type="match status" value="1"/>
</dbReference>
<evidence type="ECO:0000256" key="16">
    <source>
        <dbReference type="ARBA" id="ARBA00038064"/>
    </source>
</evidence>
<comment type="subcellular location">
    <subcellularLocation>
        <location evidence="2">Cytoplasm</location>
    </subcellularLocation>
    <subcellularLocation>
        <location evidence="1">Nucleus</location>
    </subcellularLocation>
</comment>
<dbReference type="PROSITE" id="PS50157">
    <property type="entry name" value="ZINC_FINGER_C2H2_2"/>
    <property type="match status" value="1"/>
</dbReference>
<dbReference type="InterPro" id="IPR006195">
    <property type="entry name" value="aa-tRNA-synth_II"/>
</dbReference>
<dbReference type="OrthoDB" id="24683at2759"/>
<keyword evidence="11" id="KW-0862">Zinc</keyword>
<dbReference type="SUPFAM" id="SSF46589">
    <property type="entry name" value="tRNA-binding arm"/>
    <property type="match status" value="1"/>
</dbReference>
<comment type="similarity">
    <text evidence="3">Belongs to the class-II aminoacyl-tRNA synthetase family. Type-1 seryl-tRNA synthetase subfamily.</text>
</comment>
<evidence type="ECO:0000256" key="13">
    <source>
        <dbReference type="ARBA" id="ARBA00023146"/>
    </source>
</evidence>
<evidence type="ECO:0000256" key="17">
    <source>
        <dbReference type="ARBA" id="ARBA00057732"/>
    </source>
</evidence>
<evidence type="ECO:0000256" key="6">
    <source>
        <dbReference type="ARBA" id="ARBA00022517"/>
    </source>
</evidence>
<comment type="similarity">
    <text evidence="16">Belongs to the ZNF593/BUD20 C2H2-type zinc-finger protein family.</text>
</comment>
<dbReference type="InterPro" id="IPR002314">
    <property type="entry name" value="aa-tRNA-synt_IIb"/>
</dbReference>
<sequence length="611" mass="70191">MTYKRKKYHRGDTHLKKGWRTKRRTKDLDEIDEDLKDENVKNLLNQEVDLDKPGAGQYYCIHCARYFINDTALQDHFTTKVHKRRLKALELEPYSIEESERAAGKGSFIIPQKRKIETINYTNYNMDVEPETSSQVKIVKVDKCIYSSSLKHNSIKYIALMHSSRQYSSALLVSSVKGKEYFSFLRPYIDLDEKLIDVDRVQKDLTARGLNLNVKEIKSIWEFYKSVNEDKHKLQLKNEKISNKLNLLHEKKNLTAEEQTEIAKLKIQIKALKHDLIKIKNALKDLNESILEKLFQLPNEVDGRTPIQGPVILKRVNSLKEHPNSEKKNHIEIGRRLGLLEYKNPMQYYLCNDAALFELGVLNYAGKIFSANNMIRVAGADFSRSLVIDGSGLNHEDPTDAFIISNHSEVNEDSPNRMHLVGGASLISFLAMHAKQLINPNHFPVTYFSTGRQYTPFRSGSNPIGLFTVCQASVAIAFILVKDGKSEEYSTQFEKLLNIACKLYDNVCDHYQIVMRPASELRPWEAMRVSFELWSPFSKQYIEVGHISTYGEYFSKRLLIIYQIPDGQSFPSVISGTILSVPRLLGCLLEQNPDKFVVPPKILEHMPIDNI</sequence>
<dbReference type="GO" id="GO:0043021">
    <property type="term" value="F:ribonucleoprotein complex binding"/>
    <property type="evidence" value="ECO:0007669"/>
    <property type="project" value="UniProtKB-ARBA"/>
</dbReference>
<evidence type="ECO:0000256" key="19">
    <source>
        <dbReference type="ARBA" id="ARBA00068297"/>
    </source>
</evidence>
<gene>
    <name evidence="24" type="ORF">APICC_02759</name>
</gene>
<evidence type="ECO:0000313" key="24">
    <source>
        <dbReference type="EMBL" id="PBC30456.1"/>
    </source>
</evidence>
<dbReference type="GO" id="GO:0042254">
    <property type="term" value="P:ribosome biogenesis"/>
    <property type="evidence" value="ECO:0007669"/>
    <property type="project" value="UniProtKB-KW"/>
</dbReference>
<keyword evidence="7" id="KW-0436">Ligase</keyword>